<dbReference type="EMBL" id="JAYKXN010000002">
    <property type="protein sequence ID" value="KAK7311025.1"/>
    <property type="molecule type" value="Genomic_DNA"/>
</dbReference>
<organism evidence="1 2">
    <name type="scientific">Clitoria ternatea</name>
    <name type="common">Butterfly pea</name>
    <dbReference type="NCBI Taxonomy" id="43366"/>
    <lineage>
        <taxon>Eukaryota</taxon>
        <taxon>Viridiplantae</taxon>
        <taxon>Streptophyta</taxon>
        <taxon>Embryophyta</taxon>
        <taxon>Tracheophyta</taxon>
        <taxon>Spermatophyta</taxon>
        <taxon>Magnoliopsida</taxon>
        <taxon>eudicotyledons</taxon>
        <taxon>Gunneridae</taxon>
        <taxon>Pentapetalae</taxon>
        <taxon>rosids</taxon>
        <taxon>fabids</taxon>
        <taxon>Fabales</taxon>
        <taxon>Fabaceae</taxon>
        <taxon>Papilionoideae</taxon>
        <taxon>50 kb inversion clade</taxon>
        <taxon>NPAAA clade</taxon>
        <taxon>indigoferoid/millettioid clade</taxon>
        <taxon>Phaseoleae</taxon>
        <taxon>Clitoria</taxon>
    </lineage>
</organism>
<evidence type="ECO:0000313" key="1">
    <source>
        <dbReference type="EMBL" id="KAK7311025.1"/>
    </source>
</evidence>
<proteinExistence type="predicted"/>
<dbReference type="AlphaFoldDB" id="A0AAN9K525"/>
<gene>
    <name evidence="1" type="ORF">RJT34_08882</name>
</gene>
<keyword evidence="2" id="KW-1185">Reference proteome</keyword>
<evidence type="ECO:0000313" key="2">
    <source>
        <dbReference type="Proteomes" id="UP001359559"/>
    </source>
</evidence>
<protein>
    <submittedName>
        <fullName evidence="1">Uncharacterized protein</fullName>
    </submittedName>
</protein>
<dbReference type="Proteomes" id="UP001359559">
    <property type="component" value="Unassembled WGS sequence"/>
</dbReference>
<sequence>MVWGIWVDRNVRIFNGMVSSSVKVFDTVCTWVWPSSCRYNLLGTVDDIIYYFVGWQIDISPRGERLKNLYYNELEDSLLFQM</sequence>
<name>A0AAN9K525_CLITE</name>
<comment type="caution">
    <text evidence="1">The sequence shown here is derived from an EMBL/GenBank/DDBJ whole genome shotgun (WGS) entry which is preliminary data.</text>
</comment>
<reference evidence="1 2" key="1">
    <citation type="submission" date="2024-01" db="EMBL/GenBank/DDBJ databases">
        <title>The genomes of 5 underutilized Papilionoideae crops provide insights into root nodulation and disease resistance.</title>
        <authorList>
            <person name="Yuan L."/>
        </authorList>
    </citation>
    <scope>NUCLEOTIDE SEQUENCE [LARGE SCALE GENOMIC DNA]</scope>
    <source>
        <strain evidence="1">LY-2023</strain>
        <tissue evidence="1">Leaf</tissue>
    </source>
</reference>
<accession>A0AAN9K525</accession>